<dbReference type="CDD" id="cd02440">
    <property type="entry name" value="AdoMet_MTases"/>
    <property type="match status" value="1"/>
</dbReference>
<gene>
    <name evidence="2" type="ORF">ACFP85_13335</name>
</gene>
<keyword evidence="2" id="KW-0489">Methyltransferase</keyword>
<reference evidence="3" key="1">
    <citation type="journal article" date="2019" name="Int. J. Syst. Evol. Microbiol.">
        <title>The Global Catalogue of Microorganisms (GCM) 10K type strain sequencing project: providing services to taxonomists for standard genome sequencing and annotation.</title>
        <authorList>
            <consortium name="The Broad Institute Genomics Platform"/>
            <consortium name="The Broad Institute Genome Sequencing Center for Infectious Disease"/>
            <person name="Wu L."/>
            <person name="Ma J."/>
        </authorList>
    </citation>
    <scope>NUCLEOTIDE SEQUENCE [LARGE SCALE GENOMIC DNA]</scope>
    <source>
        <strain evidence="3">CGMCC 1.16031</strain>
    </source>
</reference>
<dbReference type="Pfam" id="PF01135">
    <property type="entry name" value="PCMT"/>
    <property type="match status" value="1"/>
</dbReference>
<dbReference type="GO" id="GO:0008168">
    <property type="term" value="F:methyltransferase activity"/>
    <property type="evidence" value="ECO:0007669"/>
    <property type="project" value="UniProtKB-KW"/>
</dbReference>
<name>A0ABW1XM44_9ALTE</name>
<protein>
    <submittedName>
        <fullName evidence="2">Class I SAM-dependent methyltransferase</fullName>
    </submittedName>
</protein>
<keyword evidence="2" id="KW-0808">Transferase</keyword>
<evidence type="ECO:0000313" key="3">
    <source>
        <dbReference type="Proteomes" id="UP001596364"/>
    </source>
</evidence>
<dbReference type="SUPFAM" id="SSF53335">
    <property type="entry name" value="S-adenosyl-L-methionine-dependent methyltransferases"/>
    <property type="match status" value="1"/>
</dbReference>
<sequence length="248" mass="28117">MRLITLVLSTFICCANALASDPISAALEHAARPSADIEQDAKRRPDQVLRFFDLQPGMKVLDMFAGGGYYTELTAYVVGNAGKVDALNNQAYINYVGPEKIHQRFADNRLPNARVLTQETDALDLPADYYDRIWFFLSFHDLYHVDAKNGWQKIDDARFMQTLRRALKDDGIIAITDHAALPGTPDTSGQELHRIDPQLIKDRMQQWGFVLVKEGDFLQNLDDPMTIPMWDPSVRGRTNRVVMAFSKK</sequence>
<keyword evidence="1" id="KW-0732">Signal</keyword>
<evidence type="ECO:0000256" key="1">
    <source>
        <dbReference type="SAM" id="SignalP"/>
    </source>
</evidence>
<feature type="chain" id="PRO_5046086126" evidence="1">
    <location>
        <begin position="20"/>
        <end position="248"/>
    </location>
</feature>
<dbReference type="InterPro" id="IPR029063">
    <property type="entry name" value="SAM-dependent_MTases_sf"/>
</dbReference>
<dbReference type="Proteomes" id="UP001596364">
    <property type="component" value="Unassembled WGS sequence"/>
</dbReference>
<dbReference type="RefSeq" id="WP_165490754.1">
    <property type="nucleotide sequence ID" value="NZ_JBHSUS010000001.1"/>
</dbReference>
<keyword evidence="3" id="KW-1185">Reference proteome</keyword>
<organism evidence="2 3">
    <name type="scientific">Pseudobowmanella zhangzhouensis</name>
    <dbReference type="NCBI Taxonomy" id="1537679"/>
    <lineage>
        <taxon>Bacteria</taxon>
        <taxon>Pseudomonadati</taxon>
        <taxon>Pseudomonadota</taxon>
        <taxon>Gammaproteobacteria</taxon>
        <taxon>Alteromonadales</taxon>
        <taxon>Alteromonadaceae</taxon>
    </lineage>
</organism>
<comment type="caution">
    <text evidence="2">The sequence shown here is derived from an EMBL/GenBank/DDBJ whole genome shotgun (WGS) entry which is preliminary data.</text>
</comment>
<dbReference type="EMBL" id="JBHSUS010000001">
    <property type="protein sequence ID" value="MFC6441129.1"/>
    <property type="molecule type" value="Genomic_DNA"/>
</dbReference>
<dbReference type="Gene3D" id="3.40.50.150">
    <property type="entry name" value="Vaccinia Virus protein VP39"/>
    <property type="match status" value="1"/>
</dbReference>
<evidence type="ECO:0000313" key="2">
    <source>
        <dbReference type="EMBL" id="MFC6441129.1"/>
    </source>
</evidence>
<feature type="signal peptide" evidence="1">
    <location>
        <begin position="1"/>
        <end position="19"/>
    </location>
</feature>
<proteinExistence type="predicted"/>
<dbReference type="GO" id="GO:0032259">
    <property type="term" value="P:methylation"/>
    <property type="evidence" value="ECO:0007669"/>
    <property type="project" value="UniProtKB-KW"/>
</dbReference>
<accession>A0ABW1XM44</accession>